<name>A0A2K4ZLU8_9FIRM</name>
<protein>
    <submittedName>
        <fullName evidence="3">Uncharacterized protein</fullName>
    </submittedName>
</protein>
<dbReference type="SUPFAM" id="SSF56349">
    <property type="entry name" value="DNA breaking-rejoining enzymes"/>
    <property type="match status" value="1"/>
</dbReference>
<reference evidence="3 4" key="1">
    <citation type="submission" date="2018-01" db="EMBL/GenBank/DDBJ databases">
        <authorList>
            <person name="Gaut B.S."/>
            <person name="Morton B.R."/>
            <person name="Clegg M.T."/>
            <person name="Duvall M.R."/>
        </authorList>
    </citation>
    <scope>NUCLEOTIDE SEQUENCE [LARGE SCALE GENOMIC DNA]</scope>
    <source>
        <strain evidence="3">GP69</strain>
    </source>
</reference>
<gene>
    <name evidence="3" type="ORF">AMURIS_04138</name>
</gene>
<keyword evidence="2" id="KW-0472">Membrane</keyword>
<accession>A0A2K4ZLU8</accession>
<keyword evidence="2" id="KW-0812">Transmembrane</keyword>
<evidence type="ECO:0000256" key="2">
    <source>
        <dbReference type="SAM" id="Phobius"/>
    </source>
</evidence>
<proteinExistence type="predicted"/>
<evidence type="ECO:0000313" key="3">
    <source>
        <dbReference type="EMBL" id="SOY31396.1"/>
    </source>
</evidence>
<keyword evidence="4" id="KW-1185">Reference proteome</keyword>
<dbReference type="Gene3D" id="1.10.443.10">
    <property type="entry name" value="Intergrase catalytic core"/>
    <property type="match status" value="1"/>
</dbReference>
<dbReference type="AlphaFoldDB" id="A0A2K4ZLU8"/>
<feature type="transmembrane region" description="Helical" evidence="2">
    <location>
        <begin position="12"/>
        <end position="34"/>
    </location>
</feature>
<dbReference type="EMBL" id="OFSM01000025">
    <property type="protein sequence ID" value="SOY31396.1"/>
    <property type="molecule type" value="Genomic_DNA"/>
</dbReference>
<keyword evidence="2" id="KW-1133">Transmembrane helix</keyword>
<dbReference type="InterPro" id="IPR011010">
    <property type="entry name" value="DNA_brk_join_enz"/>
</dbReference>
<evidence type="ECO:0000313" key="4">
    <source>
        <dbReference type="Proteomes" id="UP000236311"/>
    </source>
</evidence>
<dbReference type="GO" id="GO:0003677">
    <property type="term" value="F:DNA binding"/>
    <property type="evidence" value="ECO:0007669"/>
    <property type="project" value="InterPro"/>
</dbReference>
<dbReference type="Proteomes" id="UP000236311">
    <property type="component" value="Unassembled WGS sequence"/>
</dbReference>
<evidence type="ECO:0000256" key="1">
    <source>
        <dbReference type="ARBA" id="ARBA00023172"/>
    </source>
</evidence>
<dbReference type="GO" id="GO:0015074">
    <property type="term" value="P:DNA integration"/>
    <property type="evidence" value="ECO:0007669"/>
    <property type="project" value="InterPro"/>
</dbReference>
<sequence length="165" mass="18675">MYHVNLNILYIPYPFAAIFIFSNFFQVFSSFYPLPDIYFIDQLFIVAGHLFFGEKAGLPYVVFHSLRHSSTTYKLKLNHGDLKATQGDTGHAQIDMITDVYAHILDEDRKVNAQKFEATFYAKNPVNPLKDVKPPEETGTDLTNLIAALEQSPELVAMLTKALKG</sequence>
<dbReference type="InterPro" id="IPR013762">
    <property type="entry name" value="Integrase-like_cat_sf"/>
</dbReference>
<organism evidence="3 4">
    <name type="scientific">Acetatifactor muris</name>
    <dbReference type="NCBI Taxonomy" id="879566"/>
    <lineage>
        <taxon>Bacteria</taxon>
        <taxon>Bacillati</taxon>
        <taxon>Bacillota</taxon>
        <taxon>Clostridia</taxon>
        <taxon>Lachnospirales</taxon>
        <taxon>Lachnospiraceae</taxon>
        <taxon>Acetatifactor</taxon>
    </lineage>
</organism>
<dbReference type="GO" id="GO:0006310">
    <property type="term" value="P:DNA recombination"/>
    <property type="evidence" value="ECO:0007669"/>
    <property type="project" value="UniProtKB-KW"/>
</dbReference>
<keyword evidence="1" id="KW-0233">DNA recombination</keyword>